<dbReference type="Proteomes" id="UP000078492">
    <property type="component" value="Unassembled WGS sequence"/>
</dbReference>
<accession>A0A151IX69</accession>
<evidence type="ECO:0000313" key="2">
    <source>
        <dbReference type="Proteomes" id="UP000078492"/>
    </source>
</evidence>
<dbReference type="EMBL" id="KQ980830">
    <property type="protein sequence ID" value="KYN12414.1"/>
    <property type="molecule type" value="Genomic_DNA"/>
</dbReference>
<evidence type="ECO:0000313" key="1">
    <source>
        <dbReference type="EMBL" id="KYN12414.1"/>
    </source>
</evidence>
<dbReference type="AlphaFoldDB" id="A0A151IX69"/>
<organism evidence="1 2">
    <name type="scientific">Trachymyrmex cornetzi</name>
    <dbReference type="NCBI Taxonomy" id="471704"/>
    <lineage>
        <taxon>Eukaryota</taxon>
        <taxon>Metazoa</taxon>
        <taxon>Ecdysozoa</taxon>
        <taxon>Arthropoda</taxon>
        <taxon>Hexapoda</taxon>
        <taxon>Insecta</taxon>
        <taxon>Pterygota</taxon>
        <taxon>Neoptera</taxon>
        <taxon>Endopterygota</taxon>
        <taxon>Hymenoptera</taxon>
        <taxon>Apocrita</taxon>
        <taxon>Aculeata</taxon>
        <taxon>Formicoidea</taxon>
        <taxon>Formicidae</taxon>
        <taxon>Myrmicinae</taxon>
        <taxon>Trachymyrmex</taxon>
    </lineage>
</organism>
<gene>
    <name evidence="1" type="ORF">ALC57_15419</name>
</gene>
<dbReference type="STRING" id="471704.A0A151IX69"/>
<dbReference type="PANTHER" id="PTHR10492:SF95">
    <property type="entry name" value="HELITRON HELICASE-LIKE DOMAIN-CONTAINING PROTEIN"/>
    <property type="match status" value="1"/>
</dbReference>
<sequence length="216" mass="24818">YLRVVTVINGPPGVKPCMGSGRPLPWTSLPSQAGSHRGEGCVALGEQCRDRCLWGETPDHYNCIGRMYSVSPIQIELFHLRLLLLTVKGAISQSFSTACLALGLIEGDDEWKRAMNEAVGWMMPRQIRRLFVLILLYCQSLHPEELWENFKVALSENYIRHFGLLEGVDLQKDVFNHGQLYVAFSRVRSWKALRVYLGNQRDNKQIKNYIYKEIYK</sequence>
<proteinExistence type="predicted"/>
<reference evidence="1 2" key="1">
    <citation type="submission" date="2015-09" db="EMBL/GenBank/DDBJ databases">
        <title>Trachymyrmex cornetzi WGS genome.</title>
        <authorList>
            <person name="Nygaard S."/>
            <person name="Hu H."/>
            <person name="Boomsma J."/>
            <person name="Zhang G."/>
        </authorList>
    </citation>
    <scope>NUCLEOTIDE SEQUENCE [LARGE SCALE GENOMIC DNA]</scope>
    <source>
        <strain evidence="1">Tcor2-1</strain>
        <tissue evidence="1">Whole body</tissue>
    </source>
</reference>
<dbReference type="PANTHER" id="PTHR10492">
    <property type="match status" value="1"/>
</dbReference>
<feature type="non-terminal residue" evidence="1">
    <location>
        <position position="1"/>
    </location>
</feature>
<keyword evidence="2" id="KW-1185">Reference proteome</keyword>
<name>A0A151IX69_9HYME</name>
<protein>
    <submittedName>
        <fullName evidence="1">Uncharacterized protein</fullName>
    </submittedName>
</protein>